<dbReference type="PANTHER" id="PTHR12692">
    <property type="entry name" value="DOLICHYL-DIPHOSPHOOLIGOSACCHARIDE--PROTEIN GLYCOSYLTRANSFERASE-RELATED"/>
    <property type="match status" value="1"/>
</dbReference>
<evidence type="ECO:0000256" key="3">
    <source>
        <dbReference type="ARBA" id="ARBA00009561"/>
    </source>
</evidence>
<feature type="chain" id="PRO_5043505390" description="Intimal thickness related receptor IRP domain-containing protein" evidence="11">
    <location>
        <begin position="23"/>
        <end position="378"/>
    </location>
</feature>
<gene>
    <name evidence="12" type="ORF">PDE001_LOCUS8368</name>
</gene>
<dbReference type="Pfam" id="PF04756">
    <property type="entry name" value="OST3_OST6"/>
    <property type="match status" value="1"/>
</dbReference>
<evidence type="ECO:0000256" key="2">
    <source>
        <dbReference type="ARBA" id="ARBA00004477"/>
    </source>
</evidence>
<feature type="region of interest" description="Disordered" evidence="9">
    <location>
        <begin position="78"/>
        <end position="98"/>
    </location>
</feature>
<evidence type="ECO:0000313" key="12">
    <source>
        <dbReference type="EMBL" id="CAI5742682.1"/>
    </source>
</evidence>
<name>A0AAV0V0T6_9STRA</name>
<dbReference type="InterPro" id="IPR021149">
    <property type="entry name" value="OligosaccharylTrfase_OST3/OST6"/>
</dbReference>
<feature type="transmembrane region" description="Helical" evidence="10">
    <location>
        <begin position="232"/>
        <end position="255"/>
    </location>
</feature>
<feature type="transmembrane region" description="Helical" evidence="10">
    <location>
        <begin position="267"/>
        <end position="289"/>
    </location>
</feature>
<comment type="subcellular location">
    <subcellularLocation>
        <location evidence="2">Endoplasmic reticulum membrane</location>
        <topology evidence="2">Multi-pass membrane protein</topology>
    </subcellularLocation>
</comment>
<dbReference type="GO" id="GO:0008250">
    <property type="term" value="C:oligosaccharyltransferase complex"/>
    <property type="evidence" value="ECO:0007669"/>
    <property type="project" value="TreeGrafter"/>
</dbReference>
<proteinExistence type="inferred from homology"/>
<reference evidence="12" key="1">
    <citation type="submission" date="2022-12" db="EMBL/GenBank/DDBJ databases">
        <authorList>
            <person name="Webb A."/>
        </authorList>
    </citation>
    <scope>NUCLEOTIDE SEQUENCE</scope>
    <source>
        <strain evidence="12">Pd1</strain>
    </source>
</reference>
<organism evidence="12 13">
    <name type="scientific">Peronospora destructor</name>
    <dbReference type="NCBI Taxonomy" id="86335"/>
    <lineage>
        <taxon>Eukaryota</taxon>
        <taxon>Sar</taxon>
        <taxon>Stramenopiles</taxon>
        <taxon>Oomycota</taxon>
        <taxon>Peronosporomycetes</taxon>
        <taxon>Peronosporales</taxon>
        <taxon>Peronosporaceae</taxon>
        <taxon>Peronospora</taxon>
    </lineage>
</organism>
<feature type="transmembrane region" description="Helical" evidence="10">
    <location>
        <begin position="324"/>
        <end position="342"/>
    </location>
</feature>
<comment type="function">
    <text evidence="1">Subunit of the oligosaccharyl transferase (OST) complex that catalyzes the initial transfer of a defined glycan (Glc(3)Man(9)GlcNAc(2) in eukaryotes) from the lipid carrier dolichol-pyrophosphate to an asparagine residue within an Asn-X-Ser/Thr consensus motif in nascent polypeptide chains, the first step in protein N-glycosylation. N-glycosylation occurs cotranslationally and the complex associates with the Sec61 complex at the channel-forming translocon complex that mediates protein translocation across the endoplasmic reticulum (ER). All subunits are required for a maximal enzyme activity.</text>
</comment>
<keyword evidence="6" id="KW-0256">Endoplasmic reticulum</keyword>
<comment type="similarity">
    <text evidence="3">Belongs to the OST3/OST6 family.</text>
</comment>
<protein>
    <recommendedName>
        <fullName evidence="14">Intimal thickness related receptor IRP domain-containing protein</fullName>
    </recommendedName>
</protein>
<keyword evidence="5 11" id="KW-0732">Signal</keyword>
<dbReference type="PANTHER" id="PTHR12692:SF0">
    <property type="entry name" value="GH11935P"/>
    <property type="match status" value="1"/>
</dbReference>
<comment type="caution">
    <text evidence="12">The sequence shown here is derived from an EMBL/GenBank/DDBJ whole genome shotgun (WGS) entry which is preliminary data.</text>
</comment>
<evidence type="ECO:0000313" key="13">
    <source>
        <dbReference type="Proteomes" id="UP001162029"/>
    </source>
</evidence>
<dbReference type="EMBL" id="CANTFM010001745">
    <property type="protein sequence ID" value="CAI5742682.1"/>
    <property type="molecule type" value="Genomic_DNA"/>
</dbReference>
<keyword evidence="13" id="KW-1185">Reference proteome</keyword>
<evidence type="ECO:0000256" key="6">
    <source>
        <dbReference type="ARBA" id="ARBA00022824"/>
    </source>
</evidence>
<evidence type="ECO:0000256" key="5">
    <source>
        <dbReference type="ARBA" id="ARBA00022729"/>
    </source>
</evidence>
<evidence type="ECO:0000256" key="10">
    <source>
        <dbReference type="SAM" id="Phobius"/>
    </source>
</evidence>
<evidence type="ECO:0000256" key="4">
    <source>
        <dbReference type="ARBA" id="ARBA00022692"/>
    </source>
</evidence>
<sequence length="378" mass="42662">MTGIKIVAITTFWCLSVAVSSASDELLQTINASSLLALKDSVDPVLVWSQYERFLLSKSRTTSFVLYFTPVSICSNENDEDGDQWEEESRTSEAFAAPQKSCGNHEKLVDAAVEVVAATLSPQLPIVRSDIHTWSKLLHYHLVSSTPSLLWIPERSSGRFQRYPHIETNFLDLSANGSLFSKKTGNIDDADEQHRNFDDFQNTTQGHTEAVAKEITAFVHLCFAQMSRDDDALSGLDMILIFAVLTFIAFVVYENREFVHGVVCTRFFWFMLCSGVTFVALSGLFHSIIHRRAWYYFGRMHGFVFVYPSARRQFVLEGLINGTWSFWLSLAGMSISDILPTLRSELARADLIRWSVLLVAISYVALNSAFLIKYGWLA</sequence>
<evidence type="ECO:0008006" key="14">
    <source>
        <dbReference type="Google" id="ProtNLM"/>
    </source>
</evidence>
<dbReference type="AlphaFoldDB" id="A0AAV0V0T6"/>
<evidence type="ECO:0000256" key="7">
    <source>
        <dbReference type="ARBA" id="ARBA00022989"/>
    </source>
</evidence>
<accession>A0AAV0V0T6</accession>
<feature type="signal peptide" evidence="11">
    <location>
        <begin position="1"/>
        <end position="22"/>
    </location>
</feature>
<evidence type="ECO:0000256" key="8">
    <source>
        <dbReference type="ARBA" id="ARBA00023136"/>
    </source>
</evidence>
<evidence type="ECO:0000256" key="1">
    <source>
        <dbReference type="ARBA" id="ARBA00002791"/>
    </source>
</evidence>
<keyword evidence="8 10" id="KW-0472">Membrane</keyword>
<feature type="transmembrane region" description="Helical" evidence="10">
    <location>
        <begin position="354"/>
        <end position="376"/>
    </location>
</feature>
<dbReference type="Proteomes" id="UP001162029">
    <property type="component" value="Unassembled WGS sequence"/>
</dbReference>
<keyword evidence="4 10" id="KW-0812">Transmembrane</keyword>
<keyword evidence="7 10" id="KW-1133">Transmembrane helix</keyword>
<dbReference type="GO" id="GO:0018279">
    <property type="term" value="P:protein N-linked glycosylation via asparagine"/>
    <property type="evidence" value="ECO:0007669"/>
    <property type="project" value="TreeGrafter"/>
</dbReference>
<evidence type="ECO:0000256" key="9">
    <source>
        <dbReference type="SAM" id="MobiDB-lite"/>
    </source>
</evidence>
<evidence type="ECO:0000256" key="11">
    <source>
        <dbReference type="SAM" id="SignalP"/>
    </source>
</evidence>